<evidence type="ECO:0000313" key="1">
    <source>
        <dbReference type="EMBL" id="ADB15779.1"/>
    </source>
</evidence>
<dbReference type="Proteomes" id="UP000001887">
    <property type="component" value="Chromosome"/>
</dbReference>
<organism evidence="1 2">
    <name type="scientific">Pirellula staleyi (strain ATCC 27377 / DSM 6068 / ICPB 4128)</name>
    <name type="common">Pirella staleyi</name>
    <dbReference type="NCBI Taxonomy" id="530564"/>
    <lineage>
        <taxon>Bacteria</taxon>
        <taxon>Pseudomonadati</taxon>
        <taxon>Planctomycetota</taxon>
        <taxon>Planctomycetia</taxon>
        <taxon>Pirellulales</taxon>
        <taxon>Pirellulaceae</taxon>
        <taxon>Pirellula</taxon>
    </lineage>
</organism>
<reference evidence="1 2" key="1">
    <citation type="journal article" date="2009" name="Stand. Genomic Sci.">
        <title>Complete genome sequence of Pirellula staleyi type strain (ATCC 27377).</title>
        <authorList>
            <person name="Clum A."/>
            <person name="Tindall B.J."/>
            <person name="Sikorski J."/>
            <person name="Ivanova N."/>
            <person name="Mavrommatis K."/>
            <person name="Lucas S."/>
            <person name="Glavina del Rio T."/>
            <person name="Nolan M."/>
            <person name="Chen F."/>
            <person name="Tice H."/>
            <person name="Pitluck S."/>
            <person name="Cheng J.F."/>
            <person name="Chertkov O."/>
            <person name="Brettin T."/>
            <person name="Han C."/>
            <person name="Detter J.C."/>
            <person name="Kuske C."/>
            <person name="Bruce D."/>
            <person name="Goodwin L."/>
            <person name="Ovchinikova G."/>
            <person name="Pati A."/>
            <person name="Mikhailova N."/>
            <person name="Chen A."/>
            <person name="Palaniappan K."/>
            <person name="Land M."/>
            <person name="Hauser L."/>
            <person name="Chang Y.J."/>
            <person name="Jeffries C.D."/>
            <person name="Chain P."/>
            <person name="Rohde M."/>
            <person name="Goker M."/>
            <person name="Bristow J."/>
            <person name="Eisen J.A."/>
            <person name="Markowitz V."/>
            <person name="Hugenholtz P."/>
            <person name="Kyrpides N.C."/>
            <person name="Klenk H.P."/>
            <person name="Lapidus A."/>
        </authorList>
    </citation>
    <scope>NUCLEOTIDE SEQUENCE [LARGE SCALE GENOMIC DNA]</scope>
    <source>
        <strain evidence="2">ATCC 27377 / DSM 6068 / ICPB 4128</strain>
    </source>
</reference>
<proteinExistence type="predicted"/>
<accession>D2R8G2</accession>
<dbReference type="EMBL" id="CP001848">
    <property type="protein sequence ID" value="ADB15779.1"/>
    <property type="molecule type" value="Genomic_DNA"/>
</dbReference>
<name>D2R8G2_PIRSD</name>
<dbReference type="HOGENOM" id="CLU_2772336_0_0_0"/>
<dbReference type="AlphaFoldDB" id="D2R8G2"/>
<sequence length="69" mass="7472">MWVVGQGVESEVRSNSVAIVVWGKSSGPDRLIILKHYLIETYVARFNLDAIRGPAIITTTGKIGNSGKT</sequence>
<protein>
    <submittedName>
        <fullName evidence="1">Uncharacterized protein</fullName>
    </submittedName>
</protein>
<evidence type="ECO:0000313" key="2">
    <source>
        <dbReference type="Proteomes" id="UP000001887"/>
    </source>
</evidence>
<keyword evidence="2" id="KW-1185">Reference proteome</keyword>
<dbReference type="KEGG" id="psl:Psta_1096"/>
<gene>
    <name evidence="1" type="ordered locus">Psta_1096</name>
</gene>
<dbReference type="STRING" id="530564.Psta_1096"/>